<evidence type="ECO:0000259" key="7">
    <source>
        <dbReference type="Pfam" id="PF25989"/>
    </source>
</evidence>
<dbReference type="SUPFAM" id="SSF111369">
    <property type="entry name" value="HlyD-like secretion proteins"/>
    <property type="match status" value="1"/>
</dbReference>
<dbReference type="Pfam" id="PF25876">
    <property type="entry name" value="HH_MFP_RND"/>
    <property type="match status" value="1"/>
</dbReference>
<organism evidence="8 9">
    <name type="scientific">Ramlibacter algicola</name>
    <dbReference type="NCBI Taxonomy" id="2795217"/>
    <lineage>
        <taxon>Bacteria</taxon>
        <taxon>Pseudomonadati</taxon>
        <taxon>Pseudomonadota</taxon>
        <taxon>Betaproteobacteria</taxon>
        <taxon>Burkholderiales</taxon>
        <taxon>Comamonadaceae</taxon>
        <taxon>Ramlibacter</taxon>
    </lineage>
</organism>
<evidence type="ECO:0000259" key="4">
    <source>
        <dbReference type="Pfam" id="PF25876"/>
    </source>
</evidence>
<name>A0A934URB4_9BURK</name>
<dbReference type="Pfam" id="PF25917">
    <property type="entry name" value="BSH_RND"/>
    <property type="match status" value="1"/>
</dbReference>
<feature type="domain" description="YknX-like C-terminal permuted SH3-like" evidence="7">
    <location>
        <begin position="292"/>
        <end position="364"/>
    </location>
</feature>
<evidence type="ECO:0000256" key="1">
    <source>
        <dbReference type="ARBA" id="ARBA00009477"/>
    </source>
</evidence>
<feature type="region of interest" description="Disordered" evidence="3">
    <location>
        <begin position="32"/>
        <end position="51"/>
    </location>
</feature>
<dbReference type="FunFam" id="2.40.30.170:FF:000010">
    <property type="entry name" value="Efflux RND transporter periplasmic adaptor subunit"/>
    <property type="match status" value="1"/>
</dbReference>
<dbReference type="Proteomes" id="UP000617041">
    <property type="component" value="Unassembled WGS sequence"/>
</dbReference>
<dbReference type="InterPro" id="IPR058625">
    <property type="entry name" value="MdtA-like_BSH"/>
</dbReference>
<dbReference type="InterPro" id="IPR058624">
    <property type="entry name" value="MdtA-like_HH"/>
</dbReference>
<dbReference type="PANTHER" id="PTHR30469:SF11">
    <property type="entry name" value="BLL4320 PROTEIN"/>
    <property type="match status" value="1"/>
</dbReference>
<dbReference type="Gene3D" id="2.40.30.170">
    <property type="match status" value="1"/>
</dbReference>
<dbReference type="InterPro" id="IPR058792">
    <property type="entry name" value="Beta-barrel_RND_2"/>
</dbReference>
<evidence type="ECO:0000256" key="2">
    <source>
        <dbReference type="SAM" id="Coils"/>
    </source>
</evidence>
<feature type="compositionally biased region" description="Low complexity" evidence="3">
    <location>
        <begin position="389"/>
        <end position="410"/>
    </location>
</feature>
<proteinExistence type="inferred from homology"/>
<dbReference type="InterPro" id="IPR006143">
    <property type="entry name" value="RND_pump_MFP"/>
</dbReference>
<reference evidence="8" key="1">
    <citation type="submission" date="2020-12" db="EMBL/GenBank/DDBJ databases">
        <title>Ramlibacter sp. nov., isolated from a freshwater alga, Cryptomonas.</title>
        <authorList>
            <person name="Kim H.M."/>
            <person name="Jeon C.O."/>
        </authorList>
    </citation>
    <scope>NUCLEOTIDE SEQUENCE</scope>
    <source>
        <strain evidence="8">CrO1</strain>
    </source>
</reference>
<keyword evidence="9" id="KW-1185">Reference proteome</keyword>
<feature type="domain" description="CusB-like beta-barrel" evidence="6">
    <location>
        <begin position="211"/>
        <end position="284"/>
    </location>
</feature>
<dbReference type="Gene3D" id="2.40.50.100">
    <property type="match status" value="1"/>
</dbReference>
<gene>
    <name evidence="8" type="ORF">I8E28_13270</name>
</gene>
<dbReference type="GO" id="GO:0015562">
    <property type="term" value="F:efflux transmembrane transporter activity"/>
    <property type="evidence" value="ECO:0007669"/>
    <property type="project" value="TreeGrafter"/>
</dbReference>
<dbReference type="Gene3D" id="2.40.420.20">
    <property type="match status" value="1"/>
</dbReference>
<keyword evidence="2" id="KW-0175">Coiled coil</keyword>
<feature type="region of interest" description="Disordered" evidence="3">
    <location>
        <begin position="389"/>
        <end position="411"/>
    </location>
</feature>
<evidence type="ECO:0000313" key="8">
    <source>
        <dbReference type="EMBL" id="MBK0393564.1"/>
    </source>
</evidence>
<evidence type="ECO:0000259" key="5">
    <source>
        <dbReference type="Pfam" id="PF25917"/>
    </source>
</evidence>
<comment type="caution">
    <text evidence="8">The sequence shown here is derived from an EMBL/GenBank/DDBJ whole genome shotgun (WGS) entry which is preliminary data.</text>
</comment>
<feature type="coiled-coil region" evidence="2">
    <location>
        <begin position="117"/>
        <end position="178"/>
    </location>
</feature>
<dbReference type="InterPro" id="IPR058637">
    <property type="entry name" value="YknX-like_C"/>
</dbReference>
<dbReference type="RefSeq" id="WP_200788526.1">
    <property type="nucleotide sequence ID" value="NZ_JAEDAO010000001.1"/>
</dbReference>
<feature type="domain" description="Multidrug resistance protein MdtA-like alpha-helical hairpin" evidence="4">
    <location>
        <begin position="118"/>
        <end position="172"/>
    </location>
</feature>
<sequence>MASKPLYIVIAAAGIAAASAAAWWYQRQPASPAPDSAPVASAPAAGGSRGAPVVVEAARADSMRLTDDAQAVGSLRSRQSVMLRPEVSGRVTRINFRDGERVRRGQLLVQLDDQLPMAQVQQARAELSIARANHKRNQDLVGQGFISQRQVDESAANLQVAEAKLALAEATAARLKIVAPFDAIAGIRGINVGDYLKDGADIVNLEDLDAVYVDFRLPERFQTKLRQGQTAVVQTDALPGRHWNAVVQAIDPAVDANGRSLGVRGCIDNRQLALRPGMFARVSVIFGQRDDALVVPEEAVVPQGNRISVYRLVDGADGKVAQRVDVKVGLRSPGRVEITEGLRPGDLVVTAGQQRINRDGMLVKLADAAKPTAPVDATAAPAAAASAAKPAAPVATANAAPEGAARGASPCHVAVAEMPRAGGKRR</sequence>
<feature type="domain" description="Multidrug resistance protein MdtA-like barrel-sandwich hybrid" evidence="5">
    <location>
        <begin position="81"/>
        <end position="200"/>
    </location>
</feature>
<evidence type="ECO:0000256" key="3">
    <source>
        <dbReference type="SAM" id="MobiDB-lite"/>
    </source>
</evidence>
<dbReference type="AlphaFoldDB" id="A0A934URB4"/>
<protein>
    <submittedName>
        <fullName evidence="8">Efflux RND transporter periplasmic adaptor subunit</fullName>
    </submittedName>
</protein>
<dbReference type="Gene3D" id="1.10.287.470">
    <property type="entry name" value="Helix hairpin bin"/>
    <property type="match status" value="1"/>
</dbReference>
<dbReference type="Pfam" id="PF25989">
    <property type="entry name" value="YknX_C"/>
    <property type="match status" value="1"/>
</dbReference>
<dbReference type="Pfam" id="PF25954">
    <property type="entry name" value="Beta-barrel_RND_2"/>
    <property type="match status" value="1"/>
</dbReference>
<evidence type="ECO:0000259" key="6">
    <source>
        <dbReference type="Pfam" id="PF25954"/>
    </source>
</evidence>
<dbReference type="EMBL" id="JAEDAO010000001">
    <property type="protein sequence ID" value="MBK0393564.1"/>
    <property type="molecule type" value="Genomic_DNA"/>
</dbReference>
<accession>A0A934URB4</accession>
<comment type="similarity">
    <text evidence="1">Belongs to the membrane fusion protein (MFP) (TC 8.A.1) family.</text>
</comment>
<dbReference type="GO" id="GO:1990281">
    <property type="term" value="C:efflux pump complex"/>
    <property type="evidence" value="ECO:0007669"/>
    <property type="project" value="TreeGrafter"/>
</dbReference>
<dbReference type="PANTHER" id="PTHR30469">
    <property type="entry name" value="MULTIDRUG RESISTANCE PROTEIN MDTA"/>
    <property type="match status" value="1"/>
</dbReference>
<evidence type="ECO:0000313" key="9">
    <source>
        <dbReference type="Proteomes" id="UP000617041"/>
    </source>
</evidence>
<dbReference type="NCBIfam" id="TIGR01730">
    <property type="entry name" value="RND_mfp"/>
    <property type="match status" value="1"/>
</dbReference>